<keyword evidence="3" id="KW-1185">Reference proteome</keyword>
<proteinExistence type="predicted"/>
<evidence type="ECO:0000313" key="2">
    <source>
        <dbReference type="EMBL" id="KWT95119.1"/>
    </source>
</evidence>
<feature type="domain" description="FAD/NAD(P)-binding" evidence="1">
    <location>
        <begin position="3"/>
        <end position="109"/>
    </location>
</feature>
<sequence length="386" mass="42540">MKRIVVIGGGSGGVMFSNRMRGAFTPDEVEITVIERSEKHFYQPAFTLVVFDLDDPVNLMRPTKDLFFEGIKLIHDEATKIDAANNKVSTAKSGDISYDYLVIATGARLIFDEDPEGLKSALDKGTNTFNFYKLDGAIKLRDALKSLDGGTIVSSVCSMPIKCPAAPMKFIMMAEDMMREKGIRNKFKFIFTTPMPAVFSREPYASKLNSIFASRGIETVANFNPSEVDSDKGVLKDFGKKEVRFDTLTITPPHGGEAIIDNSEGVGDAAGWVTCDKNLMVSKKYSNVYGIGDATDFPTSKTASGIRKQAKVLVARLAADITGVPTKAAYDGEIICPMLTKNKRVMFAHFNYTEAISPAIESYANWVLKVHMLRPLYWNLMLNALV</sequence>
<organism evidence="2 3">
    <name type="scientific">Candidatus Magnetominusculus xianensis</name>
    <dbReference type="NCBI Taxonomy" id="1748249"/>
    <lineage>
        <taxon>Bacteria</taxon>
        <taxon>Pseudomonadati</taxon>
        <taxon>Nitrospirota</taxon>
        <taxon>Nitrospiria</taxon>
        <taxon>Nitrospirales</taxon>
        <taxon>Nitrospiraceae</taxon>
        <taxon>Candidatus Magnetominusculus</taxon>
    </lineage>
</organism>
<comment type="caution">
    <text evidence="2">The sequence shown here is derived from an EMBL/GenBank/DDBJ whole genome shotgun (WGS) entry which is preliminary data.</text>
</comment>
<dbReference type="SUPFAM" id="SSF51905">
    <property type="entry name" value="FAD/NAD(P)-binding domain"/>
    <property type="match status" value="2"/>
</dbReference>
<dbReference type="EMBL" id="LNQR01000001">
    <property type="protein sequence ID" value="KWT95119.1"/>
    <property type="molecule type" value="Genomic_DNA"/>
</dbReference>
<dbReference type="Pfam" id="PF07992">
    <property type="entry name" value="Pyr_redox_2"/>
    <property type="match status" value="1"/>
</dbReference>
<dbReference type="GO" id="GO:0070225">
    <property type="term" value="F:sulfide dehydrogenase activity"/>
    <property type="evidence" value="ECO:0007669"/>
    <property type="project" value="UniProtKB-EC"/>
</dbReference>
<dbReference type="InterPro" id="IPR023753">
    <property type="entry name" value="FAD/NAD-binding_dom"/>
</dbReference>
<dbReference type="PANTHER" id="PTHR43755:SF1">
    <property type="entry name" value="FAD-DEPENDENT PYRIDINE NUCLEOTIDE-DISULPHIDE OXIDOREDUCTASE"/>
    <property type="match status" value="1"/>
</dbReference>
<dbReference type="InterPro" id="IPR052541">
    <property type="entry name" value="SQRD"/>
</dbReference>
<dbReference type="RefSeq" id="WP_085050585.1">
    <property type="nucleotide sequence ID" value="NZ_LNQR01000001.1"/>
</dbReference>
<protein>
    <submittedName>
        <fullName evidence="2">FDA-dependent pyridine nucleotide-disulfide oxidoreductase</fullName>
        <ecNumber evidence="2">1.8.2.3</ecNumber>
    </submittedName>
</protein>
<keyword evidence="2" id="KW-0560">Oxidoreductase</keyword>
<gene>
    <name evidence="2" type="ORF">ASN18_0047</name>
</gene>
<dbReference type="Proteomes" id="UP000060487">
    <property type="component" value="Unassembled WGS sequence"/>
</dbReference>
<dbReference type="EC" id="1.8.2.3" evidence="2"/>
<evidence type="ECO:0000313" key="3">
    <source>
        <dbReference type="Proteomes" id="UP000060487"/>
    </source>
</evidence>
<evidence type="ECO:0000259" key="1">
    <source>
        <dbReference type="Pfam" id="PF07992"/>
    </source>
</evidence>
<dbReference type="PANTHER" id="PTHR43755">
    <property type="match status" value="1"/>
</dbReference>
<dbReference type="InterPro" id="IPR036188">
    <property type="entry name" value="FAD/NAD-bd_sf"/>
</dbReference>
<dbReference type="Gene3D" id="3.50.50.60">
    <property type="entry name" value="FAD/NAD(P)-binding domain"/>
    <property type="match status" value="2"/>
</dbReference>
<reference evidence="2 3" key="1">
    <citation type="submission" date="2015-11" db="EMBL/GenBank/DDBJ databases">
        <authorList>
            <person name="Lin W."/>
        </authorList>
    </citation>
    <scope>NUCLEOTIDE SEQUENCE [LARGE SCALE GENOMIC DNA]</scope>
    <source>
        <strain evidence="2 3">HCH-1</strain>
    </source>
</reference>
<name>A0ABR5SNP1_9BACT</name>
<accession>A0ABR5SNP1</accession>